<dbReference type="InterPro" id="IPR004923">
    <property type="entry name" value="FTR1/Fip1/EfeU"/>
</dbReference>
<organism evidence="8 9">
    <name type="scientific">Lysinibacillus antri</name>
    <dbReference type="NCBI Taxonomy" id="2498145"/>
    <lineage>
        <taxon>Bacteria</taxon>
        <taxon>Bacillati</taxon>
        <taxon>Bacillota</taxon>
        <taxon>Bacilli</taxon>
        <taxon>Bacillales</taxon>
        <taxon>Bacillaceae</taxon>
        <taxon>Lysinibacillus</taxon>
    </lineage>
</organism>
<feature type="transmembrane region" description="Helical" evidence="6">
    <location>
        <begin position="426"/>
        <end position="444"/>
    </location>
</feature>
<dbReference type="PANTHER" id="PTHR31632">
    <property type="entry name" value="IRON TRANSPORTER FTH1"/>
    <property type="match status" value="1"/>
</dbReference>
<evidence type="ECO:0000313" key="8">
    <source>
        <dbReference type="EMBL" id="RUL53081.1"/>
    </source>
</evidence>
<gene>
    <name evidence="8" type="ORF">EK386_08955</name>
</gene>
<dbReference type="AlphaFoldDB" id="A0A3S0P609"/>
<feature type="transmembrane region" description="Helical" evidence="6">
    <location>
        <begin position="387"/>
        <end position="406"/>
    </location>
</feature>
<comment type="similarity">
    <text evidence="2">Belongs to the oxidase-dependent Fe transporter (OFeT) (TC 9.A.10.1) family.</text>
</comment>
<feature type="transmembrane region" description="Helical" evidence="6">
    <location>
        <begin position="497"/>
        <end position="519"/>
    </location>
</feature>
<dbReference type="EMBL" id="RYYR01000010">
    <property type="protein sequence ID" value="RUL53081.1"/>
    <property type="molecule type" value="Genomic_DNA"/>
</dbReference>
<reference evidence="8 9" key="1">
    <citation type="submission" date="2018-12" db="EMBL/GenBank/DDBJ databases">
        <title>Lysinibacillus antri sp. nov., isolated from a cave soil.</title>
        <authorList>
            <person name="Narsing Rao M.P."/>
            <person name="Zhang H."/>
            <person name="Dong Z.-Y."/>
            <person name="Niu X.-K."/>
            <person name="Zhang K."/>
            <person name="Fang B.-Z."/>
            <person name="Kang Y.-Q."/>
            <person name="Xiao M."/>
            <person name="Li W.-J."/>
        </authorList>
    </citation>
    <scope>NUCLEOTIDE SEQUENCE [LARGE SCALE GENOMIC DNA]</scope>
    <source>
        <strain evidence="8 9">SYSU K30002</strain>
    </source>
</reference>
<evidence type="ECO:0000256" key="1">
    <source>
        <dbReference type="ARBA" id="ARBA00004141"/>
    </source>
</evidence>
<evidence type="ECO:0000256" key="5">
    <source>
        <dbReference type="ARBA" id="ARBA00023136"/>
    </source>
</evidence>
<keyword evidence="7" id="KW-0732">Signal</keyword>
<evidence type="ECO:0000256" key="4">
    <source>
        <dbReference type="ARBA" id="ARBA00022989"/>
    </source>
</evidence>
<feature type="transmembrane region" description="Helical" evidence="6">
    <location>
        <begin position="316"/>
        <end position="340"/>
    </location>
</feature>
<protein>
    <submittedName>
        <fullName evidence="8">Transporter</fullName>
    </submittedName>
</protein>
<evidence type="ECO:0000256" key="3">
    <source>
        <dbReference type="ARBA" id="ARBA00022692"/>
    </source>
</evidence>
<dbReference type="GO" id="GO:0033573">
    <property type="term" value="C:high-affinity iron permease complex"/>
    <property type="evidence" value="ECO:0007669"/>
    <property type="project" value="InterPro"/>
</dbReference>
<dbReference type="PANTHER" id="PTHR31632:SF2">
    <property type="entry name" value="PLASMA MEMBRANE IRON PERMEASE"/>
    <property type="match status" value="1"/>
</dbReference>
<dbReference type="Pfam" id="PF03239">
    <property type="entry name" value="FTR1"/>
    <property type="match status" value="1"/>
</dbReference>
<evidence type="ECO:0000256" key="2">
    <source>
        <dbReference type="ARBA" id="ARBA00008333"/>
    </source>
</evidence>
<keyword evidence="5 6" id="KW-0472">Membrane</keyword>
<feature type="signal peptide" evidence="7">
    <location>
        <begin position="1"/>
        <end position="23"/>
    </location>
</feature>
<feature type="transmembrane region" description="Helical" evidence="6">
    <location>
        <begin position="464"/>
        <end position="485"/>
    </location>
</feature>
<feature type="transmembrane region" description="Helical" evidence="6">
    <location>
        <begin position="352"/>
        <end position="375"/>
    </location>
</feature>
<evidence type="ECO:0000256" key="7">
    <source>
        <dbReference type="SAM" id="SignalP"/>
    </source>
</evidence>
<keyword evidence="3 6" id="KW-0812">Transmembrane</keyword>
<dbReference type="RefSeq" id="WP_126658820.1">
    <property type="nucleotide sequence ID" value="NZ_RYYR01000010.1"/>
</dbReference>
<keyword evidence="9" id="KW-1185">Reference proteome</keyword>
<comment type="caution">
    <text evidence="8">The sequence shown here is derived from an EMBL/GenBank/DDBJ whole genome shotgun (WGS) entry which is preliminary data.</text>
</comment>
<comment type="subcellular location">
    <subcellularLocation>
        <location evidence="1">Membrane</location>
        <topology evidence="1">Multi-pass membrane protein</topology>
    </subcellularLocation>
</comment>
<sequence>MKLFSQLCSLIFCVVLFVSPTYAETSYSEYYISITDALINTKQGNDEAAINAIEKFSSNWAHVSSTETEAKQVVDDILLEVQNAASAEERQTALSSLSKALSNLEKLENPVDKEQQRSDFKNKFSPVMEMFEEALTSQDISTITQAYNEFDKKWNLYERPIREESIGMYGQIETQMSFIRITLASEEPDLSLVQSQYETLKTTIEQFIAGEDVEVAQGEYSLQTLIDLMNDAEDSIDNGEFTEASDLLKEFIIVWPNVEMEVSTRNGSLYTAIESKMPILVSELLKESPNYNSVKDQLSQFKTEISLLQDHTSYSFWDSALILLREGLEALLIIMVLVSFLRKSNQNHMTKWIYTGALAGVVLSILAAVMLSAIFNSLSVNTSREMLEGYVGLIAAAMMIGVGIWLHNKSTVKSWNAYLSKQLGNAISKQSIFAMAMISFLSVFREGAETVIFYVGVAPKMPIFDFVLGIILAIAILIVVGLVMFKLSLKIPVHKFFFLATIFIYLLAFKIIGTSIHTLQLTDVIPSNVLHQLPVISSIGFYPTIETLIGQILLLVISIAVAFRQKLAKTI</sequence>
<evidence type="ECO:0000256" key="6">
    <source>
        <dbReference type="SAM" id="Phobius"/>
    </source>
</evidence>
<feature type="transmembrane region" description="Helical" evidence="6">
    <location>
        <begin position="539"/>
        <end position="563"/>
    </location>
</feature>
<accession>A0A3S0P609</accession>
<feature type="chain" id="PRO_5018628002" evidence="7">
    <location>
        <begin position="24"/>
        <end position="571"/>
    </location>
</feature>
<dbReference type="GO" id="GO:0015093">
    <property type="term" value="F:ferrous iron transmembrane transporter activity"/>
    <property type="evidence" value="ECO:0007669"/>
    <property type="project" value="TreeGrafter"/>
</dbReference>
<proteinExistence type="inferred from homology"/>
<keyword evidence="4 6" id="KW-1133">Transmembrane helix</keyword>
<dbReference type="Proteomes" id="UP000287910">
    <property type="component" value="Unassembled WGS sequence"/>
</dbReference>
<evidence type="ECO:0000313" key="9">
    <source>
        <dbReference type="Proteomes" id="UP000287910"/>
    </source>
</evidence>
<name>A0A3S0P609_9BACI</name>